<dbReference type="PROSITE" id="PS50835">
    <property type="entry name" value="IG_LIKE"/>
    <property type="match status" value="1"/>
</dbReference>
<dbReference type="SUPFAM" id="SSF48726">
    <property type="entry name" value="Immunoglobulin"/>
    <property type="match status" value="1"/>
</dbReference>
<dbReference type="InterPro" id="IPR016187">
    <property type="entry name" value="CTDL_fold"/>
</dbReference>
<dbReference type="AlphaFoldDB" id="A0A6J7ZXA7"/>
<feature type="transmembrane region" description="Helical" evidence="1">
    <location>
        <begin position="6"/>
        <end position="28"/>
    </location>
</feature>
<dbReference type="SUPFAM" id="SSF56436">
    <property type="entry name" value="C-type lectin-like"/>
    <property type="match status" value="1"/>
</dbReference>
<evidence type="ECO:0000259" key="2">
    <source>
        <dbReference type="PROSITE" id="PS50835"/>
    </source>
</evidence>
<proteinExistence type="predicted"/>
<dbReference type="SMART" id="SM00409">
    <property type="entry name" value="IG"/>
    <property type="match status" value="1"/>
</dbReference>
<dbReference type="Proteomes" id="UP000507470">
    <property type="component" value="Unassembled WGS sequence"/>
</dbReference>
<dbReference type="InterPro" id="IPR036179">
    <property type="entry name" value="Ig-like_dom_sf"/>
</dbReference>
<dbReference type="InterPro" id="IPR003599">
    <property type="entry name" value="Ig_sub"/>
</dbReference>
<name>A0A6J7ZXA7_MYTCO</name>
<sequence length="264" mass="29744">MIKFYLWYIIFQTVLFFNRFLCTGALACEHRWELRRGKCYRRIRGSSHTNGVVNGLLIMPKTAEENAIVMELLQLWGMAQSLSILVLQNGDQANQMVVLTQFVCQQIEVIYSGKLTSYQETTFDITAKENESVTLTCGVKNIQAIASLFWTRSVNGTSVIVSQYAKGGHVTSPSLVFEHVKWTDEGLYKCHVTNIFGLTQTDETSLFVNASILTCSEGWNLHSSKCYKLDGGEMNISNSKKFCENLNAEMIMPKTADENSVLSE</sequence>
<dbReference type="Gene3D" id="2.60.40.10">
    <property type="entry name" value="Immunoglobulins"/>
    <property type="match status" value="1"/>
</dbReference>
<evidence type="ECO:0000313" key="4">
    <source>
        <dbReference type="Proteomes" id="UP000507470"/>
    </source>
</evidence>
<dbReference type="InterPro" id="IPR007110">
    <property type="entry name" value="Ig-like_dom"/>
</dbReference>
<dbReference type="EMBL" id="CACVKT020000200">
    <property type="protein sequence ID" value="CAC5357233.1"/>
    <property type="molecule type" value="Genomic_DNA"/>
</dbReference>
<keyword evidence="1" id="KW-1133">Transmembrane helix</keyword>
<keyword evidence="4" id="KW-1185">Reference proteome</keyword>
<evidence type="ECO:0000256" key="1">
    <source>
        <dbReference type="SAM" id="Phobius"/>
    </source>
</evidence>
<dbReference type="InterPro" id="IPR003598">
    <property type="entry name" value="Ig_sub2"/>
</dbReference>
<dbReference type="Gene3D" id="3.10.100.10">
    <property type="entry name" value="Mannose-Binding Protein A, subunit A"/>
    <property type="match status" value="1"/>
</dbReference>
<dbReference type="SMART" id="SM00408">
    <property type="entry name" value="IGc2"/>
    <property type="match status" value="1"/>
</dbReference>
<dbReference type="InterPro" id="IPR016186">
    <property type="entry name" value="C-type_lectin-like/link_sf"/>
</dbReference>
<feature type="domain" description="Ig-like" evidence="2">
    <location>
        <begin position="116"/>
        <end position="207"/>
    </location>
</feature>
<organism evidence="3 4">
    <name type="scientific">Mytilus coruscus</name>
    <name type="common">Sea mussel</name>
    <dbReference type="NCBI Taxonomy" id="42192"/>
    <lineage>
        <taxon>Eukaryota</taxon>
        <taxon>Metazoa</taxon>
        <taxon>Spiralia</taxon>
        <taxon>Lophotrochozoa</taxon>
        <taxon>Mollusca</taxon>
        <taxon>Bivalvia</taxon>
        <taxon>Autobranchia</taxon>
        <taxon>Pteriomorphia</taxon>
        <taxon>Mytilida</taxon>
        <taxon>Mytiloidea</taxon>
        <taxon>Mytilidae</taxon>
        <taxon>Mytilinae</taxon>
        <taxon>Mytilus</taxon>
    </lineage>
</organism>
<accession>A0A6J7ZXA7</accession>
<evidence type="ECO:0000313" key="3">
    <source>
        <dbReference type="EMBL" id="CAC5357233.1"/>
    </source>
</evidence>
<dbReference type="OrthoDB" id="6162243at2759"/>
<protein>
    <recommendedName>
        <fullName evidence="2">Ig-like domain-containing protein</fullName>
    </recommendedName>
</protein>
<gene>
    <name evidence="3" type="ORF">MCOR_1001</name>
</gene>
<dbReference type="CDD" id="cd00096">
    <property type="entry name" value="Ig"/>
    <property type="match status" value="1"/>
</dbReference>
<keyword evidence="1" id="KW-0472">Membrane</keyword>
<keyword evidence="1" id="KW-0812">Transmembrane</keyword>
<dbReference type="Pfam" id="PF13927">
    <property type="entry name" value="Ig_3"/>
    <property type="match status" value="1"/>
</dbReference>
<reference evidence="3 4" key="1">
    <citation type="submission" date="2020-06" db="EMBL/GenBank/DDBJ databases">
        <authorList>
            <person name="Li R."/>
            <person name="Bekaert M."/>
        </authorList>
    </citation>
    <scope>NUCLEOTIDE SEQUENCE [LARGE SCALE GENOMIC DNA]</scope>
    <source>
        <strain evidence="4">wild</strain>
    </source>
</reference>
<dbReference type="InterPro" id="IPR013783">
    <property type="entry name" value="Ig-like_fold"/>
</dbReference>